<keyword evidence="8" id="KW-1185">Reference proteome</keyword>
<name>A0A6A5K335_9PLEO</name>
<feature type="compositionally biased region" description="Basic residues" evidence="5">
    <location>
        <begin position="803"/>
        <end position="813"/>
    </location>
</feature>
<feature type="compositionally biased region" description="Basic and acidic residues" evidence="5">
    <location>
        <begin position="612"/>
        <end position="629"/>
    </location>
</feature>
<dbReference type="Proteomes" id="UP000800040">
    <property type="component" value="Unassembled WGS sequence"/>
</dbReference>
<reference evidence="7" key="1">
    <citation type="submission" date="2020-01" db="EMBL/GenBank/DDBJ databases">
        <authorList>
            <consortium name="DOE Joint Genome Institute"/>
            <person name="Haridas S."/>
            <person name="Albert R."/>
            <person name="Binder M."/>
            <person name="Bloem J."/>
            <person name="Labutti K."/>
            <person name="Salamov A."/>
            <person name="Andreopoulos B."/>
            <person name="Baker S.E."/>
            <person name="Barry K."/>
            <person name="Bills G."/>
            <person name="Bluhm B.H."/>
            <person name="Cannon C."/>
            <person name="Castanera R."/>
            <person name="Culley D.E."/>
            <person name="Daum C."/>
            <person name="Ezra D."/>
            <person name="Gonzalez J.B."/>
            <person name="Henrissat B."/>
            <person name="Kuo A."/>
            <person name="Liang C."/>
            <person name="Lipzen A."/>
            <person name="Lutzoni F."/>
            <person name="Magnuson J."/>
            <person name="Mondo S."/>
            <person name="Nolan M."/>
            <person name="Ohm R."/>
            <person name="Pangilinan J."/>
            <person name="Park H.-J."/>
            <person name="Ramirez L."/>
            <person name="Alfaro M."/>
            <person name="Sun H."/>
            <person name="Tritt A."/>
            <person name="Yoshinaga Y."/>
            <person name="Zwiers L.-H."/>
            <person name="Turgeon B.G."/>
            <person name="Goodwin S.B."/>
            <person name="Spatafora J.W."/>
            <person name="Crous P.W."/>
            <person name="Grigoriev I.V."/>
        </authorList>
    </citation>
    <scope>NUCLEOTIDE SEQUENCE</scope>
    <source>
        <strain evidence="7">P77</strain>
    </source>
</reference>
<keyword evidence="2 6" id="KW-0812">Transmembrane</keyword>
<dbReference type="InterPro" id="IPR021047">
    <property type="entry name" value="Mannosyltransferase_CMT1"/>
</dbReference>
<evidence type="ECO:0000256" key="3">
    <source>
        <dbReference type="ARBA" id="ARBA00022989"/>
    </source>
</evidence>
<protein>
    <submittedName>
        <fullName evidence="7">Zip-domain-containing protein</fullName>
    </submittedName>
</protein>
<dbReference type="EMBL" id="ML975363">
    <property type="protein sequence ID" value="KAF1831459.1"/>
    <property type="molecule type" value="Genomic_DNA"/>
</dbReference>
<dbReference type="AlphaFoldDB" id="A0A6A5K335"/>
<keyword evidence="3 6" id="KW-1133">Transmembrane helix</keyword>
<evidence type="ECO:0000313" key="7">
    <source>
        <dbReference type="EMBL" id="KAF1831459.1"/>
    </source>
</evidence>
<organism evidence="7 8">
    <name type="scientific">Decorospora gaudefroyi</name>
    <dbReference type="NCBI Taxonomy" id="184978"/>
    <lineage>
        <taxon>Eukaryota</taxon>
        <taxon>Fungi</taxon>
        <taxon>Dikarya</taxon>
        <taxon>Ascomycota</taxon>
        <taxon>Pezizomycotina</taxon>
        <taxon>Dothideomycetes</taxon>
        <taxon>Pleosporomycetidae</taxon>
        <taxon>Pleosporales</taxon>
        <taxon>Pleosporineae</taxon>
        <taxon>Pleosporaceae</taxon>
        <taxon>Decorospora</taxon>
    </lineage>
</organism>
<comment type="subcellular location">
    <subcellularLocation>
        <location evidence="1">Membrane</location>
        <topology evidence="1">Multi-pass membrane protein</topology>
    </subcellularLocation>
</comment>
<evidence type="ECO:0000256" key="5">
    <source>
        <dbReference type="SAM" id="MobiDB-lite"/>
    </source>
</evidence>
<feature type="region of interest" description="Disordered" evidence="5">
    <location>
        <begin position="714"/>
        <end position="830"/>
    </location>
</feature>
<accession>A0A6A5K335</accession>
<gene>
    <name evidence="7" type="ORF">BDW02DRAFT_641451</name>
</gene>
<feature type="transmembrane region" description="Helical" evidence="6">
    <location>
        <begin position="868"/>
        <end position="895"/>
    </location>
</feature>
<evidence type="ECO:0000256" key="6">
    <source>
        <dbReference type="SAM" id="Phobius"/>
    </source>
</evidence>
<evidence type="ECO:0000313" key="8">
    <source>
        <dbReference type="Proteomes" id="UP000800040"/>
    </source>
</evidence>
<feature type="transmembrane region" description="Helical" evidence="6">
    <location>
        <begin position="89"/>
        <end position="112"/>
    </location>
</feature>
<feature type="transmembrane region" description="Helical" evidence="6">
    <location>
        <begin position="577"/>
        <end position="598"/>
    </location>
</feature>
<dbReference type="GO" id="GO:0046873">
    <property type="term" value="F:metal ion transmembrane transporter activity"/>
    <property type="evidence" value="ECO:0007669"/>
    <property type="project" value="InterPro"/>
</dbReference>
<evidence type="ECO:0000256" key="4">
    <source>
        <dbReference type="ARBA" id="ARBA00023136"/>
    </source>
</evidence>
<keyword evidence="4 6" id="KW-0472">Membrane</keyword>
<feature type="transmembrane region" description="Helical" evidence="6">
    <location>
        <begin position="537"/>
        <end position="556"/>
    </location>
</feature>
<dbReference type="PANTHER" id="PTHR34144:SF8">
    <property type="entry name" value="GLYCOSYLTRANSFERASE FAMILY 69 PROTEIN"/>
    <property type="match status" value="1"/>
</dbReference>
<dbReference type="InterPro" id="IPR003689">
    <property type="entry name" value="ZIP"/>
</dbReference>
<feature type="transmembrane region" description="Helical" evidence="6">
    <location>
        <begin position="941"/>
        <end position="962"/>
    </location>
</feature>
<dbReference type="PANTHER" id="PTHR34144">
    <property type="entry name" value="CHROMOSOME 8, WHOLE GENOME SHOTGUN SEQUENCE"/>
    <property type="match status" value="1"/>
</dbReference>
<feature type="transmembrane region" description="Helical" evidence="6">
    <location>
        <begin position="974"/>
        <end position="992"/>
    </location>
</feature>
<feature type="compositionally biased region" description="Polar residues" evidence="5">
    <location>
        <begin position="714"/>
        <end position="732"/>
    </location>
</feature>
<dbReference type="OrthoDB" id="262547at2759"/>
<sequence>MYGLVPFPNTDMLKPNRRPVHQYELLPRGSFESEQAFDVEPATSTSNTSNPSWLHRLGNRFRGVNRFSERAVYTHYVTPRRRKRSILRLLYWSVFSVPYILAILVIFTGIFFPSYTVRPAHYQELRQRALNEGRANPYNETVFIVASLAEKKGDLTSGAWGQEILELVDLLGPQNVYLSIYEDNADLVTKQSLVSFRQKVKCNSTIVSEQLDLASLPHIALPNGDVRLQRIAFLAEVRNRALAPIDQHGLHFDRVLYLNDVHFDPIEAAQLLFATNIDSTGRADYAAACAVDHIMPFKFYDRFATRDFDGMITGVPFFPWFTSGGTGTSRKDVLAGKDAVRVRSCWGGMVAFEAKWFQERPGVPSGAAAGQSPNHTLPLRFRYDTVPFWEASECCLINADLQYRMSGKGMPAESRIYVNPFVRVAYDKKTLSWLSLVRRPERLYAPIHNILNYFVGFPKTHVRFAEEPGEMVTDKIWVFDDPAAAFASGAPEADLAGHYTNRTRKVAPGGFSSIICVDLVIRQFPGKKNFKIQDSNAFLSTGLSLSFGVMIFSSLYSMLPSAKNYLKKGGMSPRSAILTLIGCFLVGALGISVLSGILHKYIPHSIVDCNDEHGADEDGKEHDEEEAHSHPPMQEQQPGLPEADEHHNHRHHASNSEDSHPTVPARRPSLHSAISSKVSQLVTGAEKLCDDNGQCYGDLCEIRPARLQARKSLGNLSASRPSGVNRVQTTQGPHERRALLEDVDETTPLIPTRSGPPTMDGSLASLASTNGHTEPHSEGPNDSTPLRKHSRTFSTSSATTHASHTHSHHHAHNHDHDHDHDHASHQHHHHVPTNAFLSLGLQTSTAIALHKIPEGFITYATNHANPTLGLSIFVALFIHNITEGFALALPLYLAINSRWKAMLISAVLGGVSQPLGAGVAALWFKIQGRAREGAEDGEMDTVYGCMFAVTAGIMAMVSLQLLGESLDLTHSRRLCFVSAFAGMGILGLSSALTA</sequence>
<dbReference type="Pfam" id="PF11735">
    <property type="entry name" value="CAP59_mtransfer"/>
    <property type="match status" value="1"/>
</dbReference>
<feature type="transmembrane region" description="Helical" evidence="6">
    <location>
        <begin position="902"/>
        <end position="926"/>
    </location>
</feature>
<proteinExistence type="predicted"/>
<evidence type="ECO:0000256" key="2">
    <source>
        <dbReference type="ARBA" id="ARBA00022692"/>
    </source>
</evidence>
<dbReference type="Pfam" id="PF02535">
    <property type="entry name" value="Zip"/>
    <property type="match status" value="1"/>
</dbReference>
<evidence type="ECO:0000256" key="1">
    <source>
        <dbReference type="ARBA" id="ARBA00004141"/>
    </source>
</evidence>
<feature type="region of interest" description="Disordered" evidence="5">
    <location>
        <begin position="612"/>
        <end position="672"/>
    </location>
</feature>
<dbReference type="GO" id="GO:0016020">
    <property type="term" value="C:membrane"/>
    <property type="evidence" value="ECO:0007669"/>
    <property type="project" value="UniProtKB-SubCell"/>
</dbReference>
<feature type="compositionally biased region" description="Basic and acidic residues" evidence="5">
    <location>
        <begin position="814"/>
        <end position="824"/>
    </location>
</feature>